<feature type="region of interest" description="Disordered" evidence="1">
    <location>
        <begin position="272"/>
        <end position="315"/>
    </location>
</feature>
<feature type="region of interest" description="Disordered" evidence="1">
    <location>
        <begin position="1"/>
        <end position="20"/>
    </location>
</feature>
<organism evidence="2">
    <name type="scientific">Larimichthys crocea</name>
    <name type="common">Large yellow croaker</name>
    <name type="synonym">Pseudosciaena crocea</name>
    <dbReference type="NCBI Taxonomy" id="215358"/>
    <lineage>
        <taxon>Eukaryota</taxon>
        <taxon>Metazoa</taxon>
        <taxon>Chordata</taxon>
        <taxon>Craniata</taxon>
        <taxon>Vertebrata</taxon>
        <taxon>Euteleostomi</taxon>
        <taxon>Actinopterygii</taxon>
        <taxon>Neopterygii</taxon>
        <taxon>Teleostei</taxon>
        <taxon>Neoteleostei</taxon>
        <taxon>Acanthomorphata</taxon>
        <taxon>Eupercaria</taxon>
        <taxon>Sciaenidae</taxon>
        <taxon>Larimichthys</taxon>
    </lineage>
</organism>
<feature type="compositionally biased region" description="Basic and acidic residues" evidence="1">
    <location>
        <begin position="174"/>
        <end position="187"/>
    </location>
</feature>
<name>A0A0F8AQ20_LARCR</name>
<sequence>MTPPPYETKSESTSLYPQLPLLTTEGRYSLENDDHQILETGRATTTIVMTPETKSKQRPTSPASGGPCTLKTQLKDKDAAGKKKTLKSIREDSNDDIFIGGYAPSIKKLLARAERRGKKTSNARKTPDPSDSDDDSNTSISSVDSDSSQKWEEVLEEEFCRLEQADEKIRSMKKELREMKEAQDRLSETLQEESSPEERKRVEGMMEEVQLAESRCQIEVEKAIEERDTTTKKLKARLQSRQSTPQRRELRQKPKKSYKQYPVLRAMLASTPSTSSMLQNQRSHNKGENQPQINQSNQEAPDRFGRSESRFGSKTTVKGEIGSSILLPCSCPIGAKADFDLALWQKEGAAVAIVGEQLEEASSLFPQRRRFLNEEENGALFDLEGRKDEEPKEFCHPIISIFLSPLYLLS</sequence>
<proteinExistence type="predicted"/>
<evidence type="ECO:0000313" key="2">
    <source>
        <dbReference type="EMBL" id="KKF26125.1"/>
    </source>
</evidence>
<feature type="compositionally biased region" description="Low complexity" evidence="1">
    <location>
        <begin position="137"/>
        <end position="146"/>
    </location>
</feature>
<reference evidence="2" key="1">
    <citation type="journal article" date="2015" name="PLoS Genet.">
        <title>Genome Sequencing of the Perciform Fish Larimichthys crocea Provides Insights into Molecular and Genetic Mechanisms of Stress Adaptation.</title>
        <authorList>
            <person name="Ao J."/>
            <person name="Mu Y."/>
            <person name="Xiang L.X."/>
            <person name="Fan D."/>
            <person name="Feng M."/>
            <person name="Zhang S."/>
            <person name="Shi Q."/>
            <person name="Zhu L.Y."/>
            <person name="Li T."/>
            <person name="Ding Y."/>
            <person name="Nie L."/>
            <person name="Li Q."/>
            <person name="Dong W.R."/>
            <person name="Jiang L."/>
            <person name="Sun B."/>
            <person name="Zhang X."/>
            <person name="Li M."/>
            <person name="Zhang H.Q."/>
            <person name="Xie S."/>
            <person name="Zhu Y."/>
            <person name="Jiang X."/>
            <person name="Wang X."/>
            <person name="Mu P."/>
            <person name="Chen W."/>
            <person name="Yue Z."/>
            <person name="Wang Z."/>
            <person name="Wang J."/>
            <person name="Shao J.Z."/>
            <person name="Chen X."/>
        </authorList>
    </citation>
    <scope>NUCLEOTIDE SEQUENCE [LARGE SCALE GENOMIC DNA]</scope>
    <source>
        <strain evidence="2">SSNF</strain>
        <tissue evidence="2">Blood</tissue>
    </source>
</reference>
<feature type="compositionally biased region" description="Polar residues" evidence="1">
    <location>
        <begin position="272"/>
        <end position="299"/>
    </location>
</feature>
<feature type="compositionally biased region" description="Basic and acidic residues" evidence="1">
    <location>
        <begin position="300"/>
        <end position="311"/>
    </location>
</feature>
<feature type="region of interest" description="Disordered" evidence="1">
    <location>
        <begin position="48"/>
        <end position="100"/>
    </location>
</feature>
<dbReference type="AlphaFoldDB" id="A0A0F8AQ20"/>
<feature type="region of interest" description="Disordered" evidence="1">
    <location>
        <begin position="174"/>
        <end position="208"/>
    </location>
</feature>
<evidence type="ECO:0000256" key="1">
    <source>
        <dbReference type="SAM" id="MobiDB-lite"/>
    </source>
</evidence>
<accession>A0A0F8AQ20</accession>
<dbReference type="EMBL" id="KQ041506">
    <property type="protein sequence ID" value="KKF26125.1"/>
    <property type="molecule type" value="Genomic_DNA"/>
</dbReference>
<feature type="region of interest" description="Disordered" evidence="1">
    <location>
        <begin position="221"/>
        <end position="257"/>
    </location>
</feature>
<feature type="compositionally biased region" description="Basic and acidic residues" evidence="1">
    <location>
        <begin position="221"/>
        <end position="231"/>
    </location>
</feature>
<protein>
    <submittedName>
        <fullName evidence="2">Uncharacterized protein</fullName>
    </submittedName>
</protein>
<gene>
    <name evidence="2" type="ORF">EH28_00463</name>
</gene>
<feature type="region of interest" description="Disordered" evidence="1">
    <location>
        <begin position="113"/>
        <end position="151"/>
    </location>
</feature>